<dbReference type="Proteomes" id="UP000887580">
    <property type="component" value="Unplaced"/>
</dbReference>
<evidence type="ECO:0000313" key="2">
    <source>
        <dbReference type="WBParaSite" id="PS1159_v2.g4450.t1"/>
    </source>
</evidence>
<proteinExistence type="predicted"/>
<sequence length="118" mass="14191">MHREIRRGFDNINKFNEYFKNANEYIRNIYGMKIYGFITKNKNNNFIRFYSVNSMTEKFIPDLPGTNFSDEIQTFIDELYLDKNKYQAIIVDIFGLDIKGTKYKSQRELRTALKVDEF</sequence>
<accession>A0AC35GF13</accession>
<evidence type="ECO:0000313" key="1">
    <source>
        <dbReference type="Proteomes" id="UP000887580"/>
    </source>
</evidence>
<name>A0AC35GF13_9BILA</name>
<dbReference type="WBParaSite" id="PS1159_v2.g4450.t1">
    <property type="protein sequence ID" value="PS1159_v2.g4450.t1"/>
    <property type="gene ID" value="PS1159_v2.g4450"/>
</dbReference>
<reference evidence="2" key="1">
    <citation type="submission" date="2022-11" db="UniProtKB">
        <authorList>
            <consortium name="WormBaseParasite"/>
        </authorList>
    </citation>
    <scope>IDENTIFICATION</scope>
</reference>
<organism evidence="1 2">
    <name type="scientific">Panagrolaimus sp. PS1159</name>
    <dbReference type="NCBI Taxonomy" id="55785"/>
    <lineage>
        <taxon>Eukaryota</taxon>
        <taxon>Metazoa</taxon>
        <taxon>Ecdysozoa</taxon>
        <taxon>Nematoda</taxon>
        <taxon>Chromadorea</taxon>
        <taxon>Rhabditida</taxon>
        <taxon>Tylenchina</taxon>
        <taxon>Panagrolaimomorpha</taxon>
        <taxon>Panagrolaimoidea</taxon>
        <taxon>Panagrolaimidae</taxon>
        <taxon>Panagrolaimus</taxon>
    </lineage>
</organism>
<protein>
    <submittedName>
        <fullName evidence="2">Uncharacterized protein</fullName>
    </submittedName>
</protein>